<organism evidence="2 3">
    <name type="scientific">Angomonas deanei</name>
    <dbReference type="NCBI Taxonomy" id="59799"/>
    <lineage>
        <taxon>Eukaryota</taxon>
        <taxon>Discoba</taxon>
        <taxon>Euglenozoa</taxon>
        <taxon>Kinetoplastea</taxon>
        <taxon>Metakinetoplastina</taxon>
        <taxon>Trypanosomatida</taxon>
        <taxon>Trypanosomatidae</taxon>
        <taxon>Strigomonadinae</taxon>
        <taxon>Angomonas</taxon>
    </lineage>
</organism>
<evidence type="ECO:0000313" key="2">
    <source>
        <dbReference type="EMBL" id="CAD2215800.1"/>
    </source>
</evidence>
<dbReference type="Proteomes" id="UP000515908">
    <property type="component" value="Chromosome 05"/>
</dbReference>
<feature type="compositionally biased region" description="Basic and acidic residues" evidence="1">
    <location>
        <begin position="491"/>
        <end position="505"/>
    </location>
</feature>
<dbReference type="AlphaFoldDB" id="A0A7G2C7J9"/>
<sequence>MAISTDSTRTNKSEAIAKVWNDTVHDCMHNTNTTEEMCEEELFPSLHQLPSFIMSLCVAANALGSLPEEERHFFEIRAVCLYATEQYLPMLHRQLLLEDSESRNEDASTERTLVKEGDAIRFERGTNEKIMPREFPEVTLEHIDILLFMCASLLDTFQLPIRCKCAMRNTLLMAVSASDQLSSDSLCALLKCFAQCVDSWNLYSELFSQQKEETAAERIDLGVLGVREGIRSFLPICDAAANAADVPPSHTSPIELEERNQMERWRGGAGSSRVMATHNLALLHQVSGVLQRRINAVLSEYHIEHFKSPQTADNVWRDNAARVVASLKEEASREGKRGLMSLEARKKTEAPAAPKKQRKTIGTLSNAKPAASTTAAPESQKAEKTITLLDVAECCTSLAAMRFGDGAYWDSVVRFTSWSLFCFRNEANSATFDQEAEEDVFLKEVRDILFAFDYVQRHDLYDFIMKELVQYGFLSAPIPPPSQALGAIKQQKKEERQQRSRRDGE</sequence>
<feature type="region of interest" description="Disordered" evidence="1">
    <location>
        <begin position="483"/>
        <end position="505"/>
    </location>
</feature>
<feature type="region of interest" description="Disordered" evidence="1">
    <location>
        <begin position="335"/>
        <end position="379"/>
    </location>
</feature>
<proteinExistence type="predicted"/>
<reference evidence="2 3" key="1">
    <citation type="submission" date="2020-08" db="EMBL/GenBank/DDBJ databases">
        <authorList>
            <person name="Newling K."/>
            <person name="Davey J."/>
            <person name="Forrester S."/>
        </authorList>
    </citation>
    <scope>NUCLEOTIDE SEQUENCE [LARGE SCALE GENOMIC DNA]</scope>
    <source>
        <strain evidence="3">Crithidia deanei Carvalho (ATCC PRA-265)</strain>
    </source>
</reference>
<dbReference type="EMBL" id="LR877149">
    <property type="protein sequence ID" value="CAD2215800.1"/>
    <property type="molecule type" value="Genomic_DNA"/>
</dbReference>
<feature type="compositionally biased region" description="Polar residues" evidence="1">
    <location>
        <begin position="360"/>
        <end position="377"/>
    </location>
</feature>
<accession>A0A7G2C7J9</accession>
<evidence type="ECO:0000313" key="3">
    <source>
        <dbReference type="Proteomes" id="UP000515908"/>
    </source>
</evidence>
<dbReference type="VEuPathDB" id="TriTrypDB:ADEAN_000325800"/>
<feature type="compositionally biased region" description="Basic and acidic residues" evidence="1">
    <location>
        <begin position="335"/>
        <end position="349"/>
    </location>
</feature>
<protein>
    <submittedName>
        <fullName evidence="2">Uncharacterized protein</fullName>
    </submittedName>
</protein>
<gene>
    <name evidence="2" type="ORF">ADEAN_000325800</name>
</gene>
<keyword evidence="3" id="KW-1185">Reference proteome</keyword>
<evidence type="ECO:0000256" key="1">
    <source>
        <dbReference type="SAM" id="MobiDB-lite"/>
    </source>
</evidence>
<name>A0A7G2C7J9_9TRYP</name>